<keyword evidence="2" id="KW-0560">Oxidoreductase</keyword>
<evidence type="ECO:0000313" key="12">
    <source>
        <dbReference type="Proteomes" id="UP000254337"/>
    </source>
</evidence>
<protein>
    <recommendedName>
        <fullName evidence="6">Glycerol dehydrogenase</fullName>
        <ecNumber evidence="5">1.1.1.6</ecNumber>
    </recommendedName>
</protein>
<evidence type="ECO:0000256" key="7">
    <source>
        <dbReference type="ARBA" id="ARBA00049006"/>
    </source>
</evidence>
<reference evidence="11 12" key="1">
    <citation type="submission" date="2018-05" db="EMBL/GenBank/DDBJ databases">
        <title>Complete genome sequence of Megasphaera sp. AJH120T, isolated from the ceca of a chicken.</title>
        <authorList>
            <person name="Maki J."/>
            <person name="Looft T."/>
        </authorList>
    </citation>
    <scope>NUCLEOTIDE SEQUENCE [LARGE SCALE GENOMIC DNA]</scope>
    <source>
        <strain evidence="11 12">AJH120</strain>
    </source>
</reference>
<feature type="domain" description="Alcohol dehydrogenase iron-type/glycerol dehydrogenase GldA" evidence="10">
    <location>
        <begin position="14"/>
        <end position="138"/>
    </location>
</feature>
<feature type="binding site" evidence="8">
    <location>
        <position position="174"/>
    </location>
    <ligand>
        <name>glycerol</name>
        <dbReference type="ChEBI" id="CHEBI:17754"/>
    </ligand>
</feature>
<evidence type="ECO:0000256" key="9">
    <source>
        <dbReference type="PIRSR" id="PIRSR000112-3"/>
    </source>
</evidence>
<keyword evidence="8" id="KW-0862">Zinc</keyword>
<dbReference type="PANTHER" id="PTHR43616">
    <property type="entry name" value="GLYCEROL DEHYDROGENASE"/>
    <property type="match status" value="1"/>
</dbReference>
<comment type="pathway">
    <text evidence="4">Polyol metabolism; glycerol fermentation; glycerone phosphate from glycerol (oxidative route): step 1/2.</text>
</comment>
<feature type="binding site" evidence="9">
    <location>
        <position position="128"/>
    </location>
    <ligand>
        <name>NAD(+)</name>
        <dbReference type="ChEBI" id="CHEBI:57540"/>
    </ligand>
</feature>
<dbReference type="Gene3D" id="1.20.1090.10">
    <property type="entry name" value="Dehydroquinate synthase-like - alpha domain"/>
    <property type="match status" value="1"/>
</dbReference>
<evidence type="ECO:0000256" key="1">
    <source>
        <dbReference type="ARBA" id="ARBA00022723"/>
    </source>
</evidence>
<dbReference type="InterPro" id="IPR001670">
    <property type="entry name" value="ADH_Fe/GldA"/>
</dbReference>
<dbReference type="Pfam" id="PF00465">
    <property type="entry name" value="Fe-ADH"/>
    <property type="match status" value="1"/>
</dbReference>
<evidence type="ECO:0000259" key="10">
    <source>
        <dbReference type="Pfam" id="PF00465"/>
    </source>
</evidence>
<dbReference type="CDD" id="cd08171">
    <property type="entry name" value="GlyDH-like"/>
    <property type="match status" value="1"/>
</dbReference>
<dbReference type="OrthoDB" id="5198708at2"/>
<evidence type="ECO:0000256" key="8">
    <source>
        <dbReference type="PIRSR" id="PIRSR000112-1"/>
    </source>
</evidence>
<keyword evidence="12" id="KW-1185">Reference proteome</keyword>
<proteinExistence type="predicted"/>
<feature type="binding site" evidence="9">
    <location>
        <begin position="119"/>
        <end position="122"/>
    </location>
    <ligand>
        <name>NAD(+)</name>
        <dbReference type="ChEBI" id="CHEBI:57540"/>
    </ligand>
</feature>
<dbReference type="Proteomes" id="UP000254337">
    <property type="component" value="Chromosome"/>
</dbReference>
<feature type="binding site" evidence="9">
    <location>
        <begin position="97"/>
        <end position="101"/>
    </location>
    <ligand>
        <name>NAD(+)</name>
        <dbReference type="ChEBI" id="CHEBI:57540"/>
    </ligand>
</feature>
<feature type="binding site" evidence="8">
    <location>
        <position position="262"/>
    </location>
    <ligand>
        <name>glycerol</name>
        <dbReference type="ChEBI" id="CHEBI:17754"/>
    </ligand>
</feature>
<keyword evidence="1 8" id="KW-0479">Metal-binding</keyword>
<dbReference type="EMBL" id="CP029462">
    <property type="protein sequence ID" value="AXL21137.1"/>
    <property type="molecule type" value="Genomic_DNA"/>
</dbReference>
<dbReference type="GO" id="GO:0008888">
    <property type="term" value="F:glycerol dehydrogenase (NAD+) activity"/>
    <property type="evidence" value="ECO:0007669"/>
    <property type="project" value="UniProtKB-EC"/>
</dbReference>
<dbReference type="SUPFAM" id="SSF56796">
    <property type="entry name" value="Dehydroquinate synthase-like"/>
    <property type="match status" value="1"/>
</dbReference>
<evidence type="ECO:0000256" key="6">
    <source>
        <dbReference type="ARBA" id="ARBA00040132"/>
    </source>
</evidence>
<evidence type="ECO:0000256" key="5">
    <source>
        <dbReference type="ARBA" id="ARBA00039147"/>
    </source>
</evidence>
<evidence type="ECO:0000256" key="2">
    <source>
        <dbReference type="ARBA" id="ARBA00023002"/>
    </source>
</evidence>
<sequence length="366" mass="39779">MSQSDYTLVLPAFTIGANAYDAIGQVTKPFGKKVVIIGGKTALSKAEKLLLDAIKNTDLEVLGVLWYGDDATYERVDALMAEDAVKNADLIFGVGGGRAIDTCKVVADKVGKPYFAFPTVASNCAPSTAIAVMYNEDKSFAGYYYLPTPPVHTFINMDIIADSPFDLFWAGIGDAMSKECESELASRAADIFHTILLGRALGKVCTEPLLEYGEKALADFKEKKVTYELQQVVLDIIISTGLVSNCTTGHNGVYYYNSSIAHLFYNSSTVLPQVVEGHLHGEIVSFGVLVLLTYDKQFELRDRIAAFYKKAGYPVKLADLDIKADEIDAIVEKAPAITEWNCVPSPLTKEAFKQAIVDTDAFGSAL</sequence>
<gene>
    <name evidence="11" type="ORF">DKB62_05945</name>
</gene>
<dbReference type="EC" id="1.1.1.6" evidence="5"/>
<dbReference type="GO" id="GO:0046872">
    <property type="term" value="F:metal ion binding"/>
    <property type="evidence" value="ECO:0007669"/>
    <property type="project" value="UniProtKB-KW"/>
</dbReference>
<organism evidence="11 12">
    <name type="scientific">Megasphaera stantonii</name>
    <dbReference type="NCBI Taxonomy" id="2144175"/>
    <lineage>
        <taxon>Bacteria</taxon>
        <taxon>Bacillati</taxon>
        <taxon>Bacillota</taxon>
        <taxon>Negativicutes</taxon>
        <taxon>Veillonellales</taxon>
        <taxon>Veillonellaceae</taxon>
        <taxon>Megasphaera</taxon>
    </lineage>
</organism>
<feature type="binding site" evidence="8">
    <location>
        <position position="280"/>
    </location>
    <ligand>
        <name>glycerol</name>
        <dbReference type="ChEBI" id="CHEBI:17754"/>
    </ligand>
</feature>
<feature type="binding site" evidence="9">
    <location>
        <position position="134"/>
    </location>
    <ligand>
        <name>NAD(+)</name>
        <dbReference type="ChEBI" id="CHEBI:57540"/>
    </ligand>
</feature>
<accession>A0A346AZ44</accession>
<dbReference type="PIRSF" id="PIRSF000112">
    <property type="entry name" value="Glycerol_dehydrogenase"/>
    <property type="match status" value="1"/>
</dbReference>
<comment type="catalytic activity">
    <reaction evidence="7">
        <text>glycerol + NAD(+) = dihydroxyacetone + NADH + H(+)</text>
        <dbReference type="Rhea" id="RHEA:13769"/>
        <dbReference type="ChEBI" id="CHEBI:15378"/>
        <dbReference type="ChEBI" id="CHEBI:16016"/>
        <dbReference type="ChEBI" id="CHEBI:17754"/>
        <dbReference type="ChEBI" id="CHEBI:57540"/>
        <dbReference type="ChEBI" id="CHEBI:57945"/>
        <dbReference type="EC" id="1.1.1.6"/>
    </reaction>
</comment>
<dbReference type="Gene3D" id="3.40.50.1970">
    <property type="match status" value="1"/>
</dbReference>
<dbReference type="KEGG" id="meg:DKB62_05945"/>
<comment type="cofactor">
    <cofactor evidence="8">
        <name>Zn(2+)</name>
        <dbReference type="ChEBI" id="CHEBI:29105"/>
    </cofactor>
    <text evidence="8">Binds 1 zinc ion per subunit.</text>
</comment>
<dbReference type="InterPro" id="IPR016205">
    <property type="entry name" value="Glycerol_DH"/>
</dbReference>
<dbReference type="PANTHER" id="PTHR43616:SF5">
    <property type="entry name" value="GLYCEROL DEHYDROGENASE 1"/>
    <property type="match status" value="1"/>
</dbReference>
<dbReference type="RefSeq" id="WP_107196138.1">
    <property type="nucleotide sequence ID" value="NZ_CP029462.1"/>
</dbReference>
<evidence type="ECO:0000313" key="11">
    <source>
        <dbReference type="EMBL" id="AXL21137.1"/>
    </source>
</evidence>
<evidence type="ECO:0000256" key="4">
    <source>
        <dbReference type="ARBA" id="ARBA00037918"/>
    </source>
</evidence>
<evidence type="ECO:0000256" key="3">
    <source>
        <dbReference type="ARBA" id="ARBA00023027"/>
    </source>
</evidence>
<keyword evidence="3 9" id="KW-0520">NAD</keyword>
<dbReference type="AlphaFoldDB" id="A0A346AZ44"/>
<name>A0A346AZ44_9FIRM</name>